<dbReference type="InParanoid" id="B0DDE3"/>
<dbReference type="RefSeq" id="XP_001881853.1">
    <property type="nucleotide sequence ID" value="XM_001881818.1"/>
</dbReference>
<evidence type="ECO:0000313" key="2">
    <source>
        <dbReference type="Proteomes" id="UP000001194"/>
    </source>
</evidence>
<dbReference type="Proteomes" id="UP000001194">
    <property type="component" value="Unassembled WGS sequence"/>
</dbReference>
<proteinExistence type="predicted"/>
<keyword evidence="2" id="KW-1185">Reference proteome</keyword>
<accession>B0DDE3</accession>
<sequence length="206" mass="22793">MATGPQRTIRRLVYGWRAGSVEVGKLENWAIIPGAHSSVGQKVQLRCTSVWVCKVSSKEHQNLSTNYLSLGCSVGGNPPTSGILEQLTLGLAVRSAKGITNYLNILALNLNQWSETQRLSSGTKNLCLAYAIAEKPDPARQPYWCAFKRQLALCQRSISTTTSTRLATNQSLRILRLGRVDGSTKDFQNLSMEIRETNPPFQNRKT</sequence>
<organism evidence="2">
    <name type="scientific">Laccaria bicolor (strain S238N-H82 / ATCC MYA-4686)</name>
    <name type="common">Bicoloured deceiver</name>
    <name type="synonym">Laccaria laccata var. bicolor</name>
    <dbReference type="NCBI Taxonomy" id="486041"/>
    <lineage>
        <taxon>Eukaryota</taxon>
        <taxon>Fungi</taxon>
        <taxon>Dikarya</taxon>
        <taxon>Basidiomycota</taxon>
        <taxon>Agaricomycotina</taxon>
        <taxon>Agaricomycetes</taxon>
        <taxon>Agaricomycetidae</taxon>
        <taxon>Agaricales</taxon>
        <taxon>Agaricineae</taxon>
        <taxon>Hydnangiaceae</taxon>
        <taxon>Laccaria</taxon>
    </lineage>
</organism>
<reference evidence="1 2" key="1">
    <citation type="journal article" date="2008" name="Nature">
        <title>The genome of Laccaria bicolor provides insights into mycorrhizal symbiosis.</title>
        <authorList>
            <person name="Martin F."/>
            <person name="Aerts A."/>
            <person name="Ahren D."/>
            <person name="Brun A."/>
            <person name="Danchin E.G.J."/>
            <person name="Duchaussoy F."/>
            <person name="Gibon J."/>
            <person name="Kohler A."/>
            <person name="Lindquist E."/>
            <person name="Pereda V."/>
            <person name="Salamov A."/>
            <person name="Shapiro H.J."/>
            <person name="Wuyts J."/>
            <person name="Blaudez D."/>
            <person name="Buee M."/>
            <person name="Brokstein P."/>
            <person name="Canbaeck B."/>
            <person name="Cohen D."/>
            <person name="Courty P.E."/>
            <person name="Coutinho P.M."/>
            <person name="Delaruelle C."/>
            <person name="Detter J.C."/>
            <person name="Deveau A."/>
            <person name="DiFazio S."/>
            <person name="Duplessis S."/>
            <person name="Fraissinet-Tachet L."/>
            <person name="Lucic E."/>
            <person name="Frey-Klett P."/>
            <person name="Fourrey C."/>
            <person name="Feussner I."/>
            <person name="Gay G."/>
            <person name="Grimwood J."/>
            <person name="Hoegger P.J."/>
            <person name="Jain P."/>
            <person name="Kilaru S."/>
            <person name="Labbe J."/>
            <person name="Lin Y.C."/>
            <person name="Legue V."/>
            <person name="Le Tacon F."/>
            <person name="Marmeisse R."/>
            <person name="Melayah D."/>
            <person name="Montanini B."/>
            <person name="Muratet M."/>
            <person name="Nehls U."/>
            <person name="Niculita-Hirzel H."/>
            <person name="Oudot-Le Secq M.P."/>
            <person name="Peter M."/>
            <person name="Quesneville H."/>
            <person name="Rajashekar B."/>
            <person name="Reich M."/>
            <person name="Rouhier N."/>
            <person name="Schmutz J."/>
            <person name="Yin T."/>
            <person name="Chalot M."/>
            <person name="Henrissat B."/>
            <person name="Kuees U."/>
            <person name="Lucas S."/>
            <person name="Van de Peer Y."/>
            <person name="Podila G.K."/>
            <person name="Polle A."/>
            <person name="Pukkila P.J."/>
            <person name="Richardson P.M."/>
            <person name="Rouze P."/>
            <person name="Sanders I.R."/>
            <person name="Stajich J.E."/>
            <person name="Tunlid A."/>
            <person name="Tuskan G."/>
            <person name="Grigoriev I.V."/>
        </authorList>
    </citation>
    <scope>NUCLEOTIDE SEQUENCE [LARGE SCALE GENOMIC DNA]</scope>
    <source>
        <strain evidence="2">S238N-H82 / ATCC MYA-4686</strain>
    </source>
</reference>
<dbReference type="AlphaFoldDB" id="B0DDE3"/>
<protein>
    <submittedName>
        <fullName evidence="1">Predicted protein</fullName>
    </submittedName>
</protein>
<evidence type="ECO:0000313" key="1">
    <source>
        <dbReference type="EMBL" id="EDR07461.1"/>
    </source>
</evidence>
<dbReference type="GeneID" id="6077591"/>
<name>B0DDE3_LACBS</name>
<dbReference type="EMBL" id="DS547104">
    <property type="protein sequence ID" value="EDR07461.1"/>
    <property type="molecule type" value="Genomic_DNA"/>
</dbReference>
<gene>
    <name evidence="1" type="ORF">LACBIDRAFT_327971</name>
</gene>
<dbReference type="KEGG" id="lbc:LACBIDRAFT_327971"/>
<dbReference type="HOGENOM" id="CLU_1332112_0_0_1"/>